<proteinExistence type="predicted"/>
<feature type="non-terminal residue" evidence="1">
    <location>
        <position position="1"/>
    </location>
</feature>
<evidence type="ECO:0000313" key="1">
    <source>
        <dbReference type="EMBL" id="MER6984571.1"/>
    </source>
</evidence>
<dbReference type="EMBL" id="JBEPCU010001889">
    <property type="protein sequence ID" value="MER6984571.1"/>
    <property type="molecule type" value="Genomic_DNA"/>
</dbReference>
<accession>A0ABV1WLB3</accession>
<gene>
    <name evidence="1" type="ORF">ABT317_48410</name>
</gene>
<reference evidence="1 2" key="1">
    <citation type="submission" date="2024-06" db="EMBL/GenBank/DDBJ databases">
        <title>The Natural Products Discovery Center: Release of the First 8490 Sequenced Strains for Exploring Actinobacteria Biosynthetic Diversity.</title>
        <authorList>
            <person name="Kalkreuter E."/>
            <person name="Kautsar S.A."/>
            <person name="Yang D."/>
            <person name="Bader C.D."/>
            <person name="Teijaro C.N."/>
            <person name="Fluegel L."/>
            <person name="Davis C.M."/>
            <person name="Simpson J.R."/>
            <person name="Lauterbach L."/>
            <person name="Steele A.D."/>
            <person name="Gui C."/>
            <person name="Meng S."/>
            <person name="Li G."/>
            <person name="Viehrig K."/>
            <person name="Ye F."/>
            <person name="Su P."/>
            <person name="Kiefer A.F."/>
            <person name="Nichols A."/>
            <person name="Cepeda A.J."/>
            <person name="Yan W."/>
            <person name="Fan B."/>
            <person name="Jiang Y."/>
            <person name="Adhikari A."/>
            <person name="Zheng C.-J."/>
            <person name="Schuster L."/>
            <person name="Cowan T.M."/>
            <person name="Smanski M.J."/>
            <person name="Chevrette M.G."/>
            <person name="De Carvalho L.P.S."/>
            <person name="Shen B."/>
        </authorList>
    </citation>
    <scope>NUCLEOTIDE SEQUENCE [LARGE SCALE GENOMIC DNA]</scope>
    <source>
        <strain evidence="1 2">NPDC000634</strain>
    </source>
</reference>
<name>A0ABV1WLB3_9ACTN</name>
<dbReference type="Proteomes" id="UP001458415">
    <property type="component" value="Unassembled WGS sequence"/>
</dbReference>
<organism evidence="1 2">
    <name type="scientific">Streptomyces carpinensis</name>
    <dbReference type="NCBI Taxonomy" id="66369"/>
    <lineage>
        <taxon>Bacteria</taxon>
        <taxon>Bacillati</taxon>
        <taxon>Actinomycetota</taxon>
        <taxon>Actinomycetes</taxon>
        <taxon>Kitasatosporales</taxon>
        <taxon>Streptomycetaceae</taxon>
        <taxon>Streptomyces</taxon>
    </lineage>
</organism>
<protein>
    <submittedName>
        <fullName evidence="1">Malto-oligosyltrehalose synthase</fullName>
    </submittedName>
</protein>
<evidence type="ECO:0000313" key="2">
    <source>
        <dbReference type="Proteomes" id="UP001458415"/>
    </source>
</evidence>
<keyword evidence="2" id="KW-1185">Reference proteome</keyword>
<sequence>KGEVTAAALRLRARRPELFGPAAAYAPLGAEGPAAAHCAAFVRSGEVVTAVTRLSLRLAEAGGWGDTRLPLPPGRWADVLTPGRRFEGHARVAELFEGLPVALLERVTEP</sequence>
<comment type="caution">
    <text evidence="1">The sequence shown here is derived from an EMBL/GenBank/DDBJ whole genome shotgun (WGS) entry which is preliminary data.</text>
</comment>